<dbReference type="KEGG" id="hli:HLI_07100"/>
<protein>
    <submittedName>
        <fullName evidence="2">GNAT family N-acetyltransferase</fullName>
    </submittedName>
</protein>
<proteinExistence type="predicted"/>
<dbReference type="InterPro" id="IPR016181">
    <property type="entry name" value="Acyl_CoA_acyltransferase"/>
</dbReference>
<dbReference type="CDD" id="cd04301">
    <property type="entry name" value="NAT_SF"/>
    <property type="match status" value="1"/>
</dbReference>
<dbReference type="RefSeq" id="WP_128524210.1">
    <property type="nucleotide sequence ID" value="NZ_CANLVY010000002.1"/>
</dbReference>
<evidence type="ECO:0000313" key="2">
    <source>
        <dbReference type="EMBL" id="QAS52004.1"/>
    </source>
</evidence>
<dbReference type="Pfam" id="PF13302">
    <property type="entry name" value="Acetyltransf_3"/>
    <property type="match status" value="1"/>
</dbReference>
<dbReference type="Gene3D" id="3.40.630.30">
    <property type="match status" value="1"/>
</dbReference>
<dbReference type="GO" id="GO:0016747">
    <property type="term" value="F:acyltransferase activity, transferring groups other than amino-acyl groups"/>
    <property type="evidence" value="ECO:0007669"/>
    <property type="project" value="InterPro"/>
</dbReference>
<keyword evidence="2" id="KW-0808">Transferase</keyword>
<name>A0A410MB78_9BACI</name>
<dbReference type="PANTHER" id="PTHR43415:SF5">
    <property type="entry name" value="ACETYLTRANSFERASE"/>
    <property type="match status" value="1"/>
</dbReference>
<dbReference type="Proteomes" id="UP000287756">
    <property type="component" value="Chromosome"/>
</dbReference>
<evidence type="ECO:0000313" key="3">
    <source>
        <dbReference type="Proteomes" id="UP000287756"/>
    </source>
</evidence>
<dbReference type="EMBL" id="CP026118">
    <property type="protein sequence ID" value="QAS52004.1"/>
    <property type="molecule type" value="Genomic_DNA"/>
</dbReference>
<dbReference type="InterPro" id="IPR000182">
    <property type="entry name" value="GNAT_dom"/>
</dbReference>
<organism evidence="2 3">
    <name type="scientific">Halobacillus litoralis</name>
    <dbReference type="NCBI Taxonomy" id="45668"/>
    <lineage>
        <taxon>Bacteria</taxon>
        <taxon>Bacillati</taxon>
        <taxon>Bacillota</taxon>
        <taxon>Bacilli</taxon>
        <taxon>Bacillales</taxon>
        <taxon>Bacillaceae</taxon>
        <taxon>Halobacillus</taxon>
    </lineage>
</organism>
<reference evidence="2 3" key="1">
    <citation type="submission" date="2018-01" db="EMBL/GenBank/DDBJ databases">
        <title>The whole genome sequencing and assembly of Halobacillus litoralis ERB031 strain.</title>
        <authorList>
            <person name="Lee S.-J."/>
            <person name="Park M.-K."/>
            <person name="Kim J.-Y."/>
            <person name="Lee Y.-J."/>
            <person name="Yi H."/>
            <person name="Bahn Y.-S."/>
            <person name="Kim J.F."/>
            <person name="Lee D.-W."/>
        </authorList>
    </citation>
    <scope>NUCLEOTIDE SEQUENCE [LARGE SCALE GENOMIC DNA]</scope>
    <source>
        <strain evidence="2 3">ERB 031</strain>
    </source>
</reference>
<dbReference type="AlphaFoldDB" id="A0A410MB78"/>
<dbReference type="OrthoDB" id="9795206at2"/>
<sequence length="172" mass="19899">MIELKPFTADDYDQLIQWVDSPAFLMQWAGPTFHYPLNKEQLKDYSQTSDRISFKVIHKNSGETTGHISIGRIDPEQRKARIGKIMVPSSKRGRGIGTEIMKKMLAFAFNELSLKEVTLGVFDFNTAGICCYEKVGFKKKSLLRNHRKVGNEYWNLLEMSMTKMEWEKKKQG</sequence>
<gene>
    <name evidence="2" type="ORF">HLI_07100</name>
</gene>
<evidence type="ECO:0000259" key="1">
    <source>
        <dbReference type="PROSITE" id="PS51186"/>
    </source>
</evidence>
<dbReference type="PROSITE" id="PS51186">
    <property type="entry name" value="GNAT"/>
    <property type="match status" value="1"/>
</dbReference>
<dbReference type="SUPFAM" id="SSF55729">
    <property type="entry name" value="Acyl-CoA N-acyltransferases (Nat)"/>
    <property type="match status" value="1"/>
</dbReference>
<dbReference type="PANTHER" id="PTHR43415">
    <property type="entry name" value="SPERMIDINE N(1)-ACETYLTRANSFERASE"/>
    <property type="match status" value="1"/>
</dbReference>
<accession>A0A410MB78</accession>
<feature type="domain" description="N-acetyltransferase" evidence="1">
    <location>
        <begin position="2"/>
        <end position="160"/>
    </location>
</feature>